<dbReference type="NCBIfam" id="TIGR04256">
    <property type="entry name" value="GxxExxY"/>
    <property type="match status" value="1"/>
</dbReference>
<reference evidence="1 2" key="2">
    <citation type="journal article" date="2016" name="Genome Announc.">
        <title>Draft Genome Sequence of Zhouia amylolytica AD3, Isolated from Tidal Flat Sediment.</title>
        <authorList>
            <person name="Jia B."/>
            <person name="Jin H.M."/>
            <person name="Lee H.J."/>
            <person name="Jeon C.O."/>
        </authorList>
    </citation>
    <scope>NUCLEOTIDE SEQUENCE [LARGE SCALE GENOMIC DNA]</scope>
    <source>
        <strain evidence="1 2">AD3</strain>
    </source>
</reference>
<reference evidence="2" key="1">
    <citation type="submission" date="2013-11" db="EMBL/GenBank/DDBJ databases">
        <title>Draft genome sequence from a member of Zhouia, isolated tidal flat.</title>
        <authorList>
            <person name="Jin H."/>
            <person name="Jeon C.O."/>
        </authorList>
    </citation>
    <scope>NUCLEOTIDE SEQUENCE [LARGE SCALE GENOMIC DNA]</scope>
    <source>
        <strain evidence="2">AD3</strain>
    </source>
</reference>
<dbReference type="InterPro" id="IPR026350">
    <property type="entry name" value="GxxExxY"/>
</dbReference>
<dbReference type="eggNOG" id="COG0614">
    <property type="taxonomic scope" value="Bacteria"/>
</dbReference>
<dbReference type="AlphaFoldDB" id="W2UQQ3"/>
<keyword evidence="2" id="KW-1185">Reference proteome</keyword>
<organism evidence="1 2">
    <name type="scientific">Zhouia amylolytica AD3</name>
    <dbReference type="NCBI Taxonomy" id="1286632"/>
    <lineage>
        <taxon>Bacteria</taxon>
        <taxon>Pseudomonadati</taxon>
        <taxon>Bacteroidota</taxon>
        <taxon>Flavobacteriia</taxon>
        <taxon>Flavobacteriales</taxon>
        <taxon>Flavobacteriaceae</taxon>
        <taxon>Zhouia</taxon>
    </lineage>
</organism>
<sequence>MGKLLFEDETYKIIGCCMSVHKELGPGFLESVYHEALGKEFYDNEVHFRTKDKLELYYKGEPMNKFFIADFVCYDKIILEIKASNFIHQSNEAQVINYLKSTNKVLGLLVNFGETSLKWKRFINTNPRN</sequence>
<dbReference type="Proteomes" id="UP000018850">
    <property type="component" value="Unassembled WGS sequence"/>
</dbReference>
<dbReference type="PATRIC" id="fig|1286632.3.peg.1512"/>
<proteinExistence type="predicted"/>
<comment type="caution">
    <text evidence="1">The sequence shown here is derived from an EMBL/GenBank/DDBJ whole genome shotgun (WGS) entry which is preliminary data.</text>
</comment>
<dbReference type="EMBL" id="AYXY01000019">
    <property type="protein sequence ID" value="ETN95801.1"/>
    <property type="molecule type" value="Genomic_DNA"/>
</dbReference>
<evidence type="ECO:0008006" key="3">
    <source>
        <dbReference type="Google" id="ProtNLM"/>
    </source>
</evidence>
<evidence type="ECO:0000313" key="1">
    <source>
        <dbReference type="EMBL" id="ETN95801.1"/>
    </source>
</evidence>
<name>W2UQQ3_9FLAO</name>
<evidence type="ECO:0000313" key="2">
    <source>
        <dbReference type="Proteomes" id="UP000018850"/>
    </source>
</evidence>
<protein>
    <recommendedName>
        <fullName evidence="3">GxxExxY protein</fullName>
    </recommendedName>
</protein>
<accession>W2UQQ3</accession>
<dbReference type="Pfam" id="PF13366">
    <property type="entry name" value="PDDEXK_3"/>
    <property type="match status" value="1"/>
</dbReference>
<gene>
    <name evidence="1" type="ORF">P278_15230</name>
</gene>
<dbReference type="RefSeq" id="WP_038264461.1">
    <property type="nucleotide sequence ID" value="NZ_AYXY01000019.1"/>
</dbReference>